<keyword evidence="1" id="KW-1133">Transmembrane helix</keyword>
<dbReference type="RefSeq" id="WP_134495534.1">
    <property type="nucleotide sequence ID" value="NZ_BKAC01000011.1"/>
</dbReference>
<accession>A0A1I3CBB6</accession>
<feature type="transmembrane region" description="Helical" evidence="1">
    <location>
        <begin position="12"/>
        <end position="35"/>
    </location>
</feature>
<keyword evidence="4" id="KW-1185">Reference proteome</keyword>
<reference evidence="3 5" key="2">
    <citation type="submission" date="2019-03" db="EMBL/GenBank/DDBJ databases">
        <title>Genomics of glacier-inhabiting Cryobacterium strains.</title>
        <authorList>
            <person name="Liu Q."/>
            <person name="Xin Y.-H."/>
        </authorList>
    </citation>
    <scope>NUCLEOTIDE SEQUENCE [LARGE SCALE GENOMIC DNA]</scope>
    <source>
        <strain evidence="3 5">Hh34</strain>
    </source>
</reference>
<comment type="caution">
    <text evidence="3">The sequence shown here is derived from an EMBL/GenBank/DDBJ whole genome shotgun (WGS) entry which is preliminary data.</text>
</comment>
<name>A0A1I3CBB6_9MICO</name>
<evidence type="ECO:0000313" key="4">
    <source>
        <dbReference type="Proteomes" id="UP000199681"/>
    </source>
</evidence>
<evidence type="ECO:0000313" key="5">
    <source>
        <dbReference type="Proteomes" id="UP000297963"/>
    </source>
</evidence>
<dbReference type="AlphaFoldDB" id="A0A1I3CBB6"/>
<dbReference type="EMBL" id="FOPW01000012">
    <property type="protein sequence ID" value="SFH71840.1"/>
    <property type="molecule type" value="Genomic_DNA"/>
</dbReference>
<sequence>MMPSRTNEAGLSLVELLVAMLLLGMFMTMISSLYLSASRSLGQAKLLTVNTRQVSNGMNEVARVIRAATENPVSGHPLPDPALVEATPEVVTLYAYVNLGMPTQQPVKIRLSLDADRRLVETRWAATALSGGYFGFSGEPESSRIIAETVAPGDPGTFLFGYRDAAGLPLLGSGGDGRLLTSTELRSVASVSVNLTVQATVTDARSAVTLHNTVGMPNVAVAAGAS</sequence>
<organism evidence="3 5">
    <name type="scientific">Cryobacterium levicorallinum</name>
    <dbReference type="NCBI Taxonomy" id="995038"/>
    <lineage>
        <taxon>Bacteria</taxon>
        <taxon>Bacillati</taxon>
        <taxon>Actinomycetota</taxon>
        <taxon>Actinomycetes</taxon>
        <taxon>Micrococcales</taxon>
        <taxon>Microbacteriaceae</taxon>
        <taxon>Cryobacterium</taxon>
    </lineage>
</organism>
<keyword evidence="1" id="KW-0812">Transmembrane</keyword>
<dbReference type="EMBL" id="SOFE01000022">
    <property type="protein sequence ID" value="TFB83359.1"/>
    <property type="molecule type" value="Genomic_DNA"/>
</dbReference>
<dbReference type="STRING" id="995038.SAMN05216274_112122"/>
<evidence type="ECO:0000256" key="1">
    <source>
        <dbReference type="SAM" id="Phobius"/>
    </source>
</evidence>
<evidence type="ECO:0000313" key="3">
    <source>
        <dbReference type="EMBL" id="TFB83359.1"/>
    </source>
</evidence>
<proteinExistence type="predicted"/>
<keyword evidence="1" id="KW-0472">Membrane</keyword>
<dbReference type="PROSITE" id="PS00409">
    <property type="entry name" value="PROKAR_NTER_METHYL"/>
    <property type="match status" value="1"/>
</dbReference>
<dbReference type="Proteomes" id="UP000297963">
    <property type="component" value="Unassembled WGS sequence"/>
</dbReference>
<gene>
    <name evidence="3" type="ORF">E3O11_10985</name>
    <name evidence="2" type="ORF">SAMN05216274_112122</name>
</gene>
<dbReference type="InterPro" id="IPR012902">
    <property type="entry name" value="N_methyl_site"/>
</dbReference>
<reference evidence="2 4" key="1">
    <citation type="submission" date="2016-10" db="EMBL/GenBank/DDBJ databases">
        <authorList>
            <person name="Varghese N."/>
            <person name="Submissions S."/>
        </authorList>
    </citation>
    <scope>NUCLEOTIDE SEQUENCE [LARGE SCALE GENOMIC DNA]</scope>
    <source>
        <strain evidence="2 4">GMCC 1.11211</strain>
    </source>
</reference>
<dbReference type="Proteomes" id="UP000199681">
    <property type="component" value="Unassembled WGS sequence"/>
</dbReference>
<dbReference type="Pfam" id="PF07963">
    <property type="entry name" value="N_methyl"/>
    <property type="match status" value="1"/>
</dbReference>
<evidence type="ECO:0000313" key="2">
    <source>
        <dbReference type="EMBL" id="SFH71840.1"/>
    </source>
</evidence>
<protein>
    <submittedName>
        <fullName evidence="3">Type II secretion system protein</fullName>
    </submittedName>
</protein>